<dbReference type="PANTHER" id="PTHR38684:SF1">
    <property type="entry name" value="PROTEIN AMPE"/>
    <property type="match status" value="1"/>
</dbReference>
<dbReference type="Proteomes" id="UP000644441">
    <property type="component" value="Unassembled WGS sequence"/>
</dbReference>
<dbReference type="RefSeq" id="WP_194856973.1">
    <property type="nucleotide sequence ID" value="NZ_ARXR01000067.1"/>
</dbReference>
<feature type="transmembrane region" description="Helical" evidence="1">
    <location>
        <begin position="41"/>
        <end position="60"/>
    </location>
</feature>
<gene>
    <name evidence="2" type="ORF">ISO4_03287</name>
</gene>
<feature type="transmembrane region" description="Helical" evidence="1">
    <location>
        <begin position="146"/>
        <end position="166"/>
    </location>
</feature>
<feature type="transmembrane region" description="Helical" evidence="1">
    <location>
        <begin position="187"/>
        <end position="210"/>
    </location>
</feature>
<accession>A0ABS0AN31</accession>
<keyword evidence="1" id="KW-1133">Transmembrane helix</keyword>
<keyword evidence="1" id="KW-0812">Transmembrane</keyword>
<reference evidence="2 3" key="1">
    <citation type="submission" date="2012-09" db="EMBL/GenBank/DDBJ databases">
        <title>Genome Sequence of alkane-degrading Bacterium Alcanivorax venustensis ISO4.</title>
        <authorList>
            <person name="Lai Q."/>
            <person name="Shao Z."/>
        </authorList>
    </citation>
    <scope>NUCLEOTIDE SEQUENCE [LARGE SCALE GENOMIC DNA]</scope>
    <source>
        <strain evidence="2 3">ISO4</strain>
    </source>
</reference>
<feature type="transmembrane region" description="Helical" evidence="1">
    <location>
        <begin position="67"/>
        <end position="85"/>
    </location>
</feature>
<keyword evidence="3" id="KW-1185">Reference proteome</keyword>
<sequence length="279" mass="30699">MKLLVILLVLALRRRDGGWPLWLTREERHQRFIDRLSPGGGALAWWLAVALPTLLVALLFSWLCGLAGALLTLLLGGVLLLWLIGVESEFRRMDTLLVRGRMNDRDALAGSAARAFDTGPLDDGPDNERAWFNDLAGRFVLRAGDLFAVLFWVTVLGFGAALLFVLNRAWLRRHPEHSDWARSLDIALAWIPARLTALALALVGHFGMVAQAVSGRIWRLDDSRGLLTLAADAALGGDADSDEPAFQAGVNRLEALQELMLRALAVWLIFAALWAVLPT</sequence>
<dbReference type="PANTHER" id="PTHR38684">
    <property type="entry name" value="PROTEIN AMPE"/>
    <property type="match status" value="1"/>
</dbReference>
<name>A0ABS0AN31_9GAMM</name>
<comment type="caution">
    <text evidence="2">The sequence shown here is derived from an EMBL/GenBank/DDBJ whole genome shotgun (WGS) entry which is preliminary data.</text>
</comment>
<dbReference type="EMBL" id="ARXR01000067">
    <property type="protein sequence ID" value="MBF5054685.1"/>
    <property type="molecule type" value="Genomic_DNA"/>
</dbReference>
<feature type="transmembrane region" description="Helical" evidence="1">
    <location>
        <begin position="259"/>
        <end position="277"/>
    </location>
</feature>
<evidence type="ECO:0000256" key="1">
    <source>
        <dbReference type="SAM" id="Phobius"/>
    </source>
</evidence>
<evidence type="ECO:0000313" key="2">
    <source>
        <dbReference type="EMBL" id="MBF5054685.1"/>
    </source>
</evidence>
<dbReference type="InterPro" id="IPR052966">
    <property type="entry name" value="Beta-lactamase_Reg"/>
</dbReference>
<keyword evidence="1" id="KW-0472">Membrane</keyword>
<organism evidence="2 3">
    <name type="scientific">Alloalcanivorax venustensis ISO4</name>
    <dbReference type="NCBI Taxonomy" id="1177184"/>
    <lineage>
        <taxon>Bacteria</taxon>
        <taxon>Pseudomonadati</taxon>
        <taxon>Pseudomonadota</taxon>
        <taxon>Gammaproteobacteria</taxon>
        <taxon>Oceanospirillales</taxon>
        <taxon>Alcanivoracaceae</taxon>
        <taxon>Alloalcanivorax</taxon>
    </lineage>
</organism>
<evidence type="ECO:0000313" key="3">
    <source>
        <dbReference type="Proteomes" id="UP000644441"/>
    </source>
</evidence>
<proteinExistence type="predicted"/>
<protein>
    <submittedName>
        <fullName evidence="2">Inner membrane protein AmpE</fullName>
    </submittedName>
</protein>